<feature type="non-terminal residue" evidence="2">
    <location>
        <position position="1"/>
    </location>
</feature>
<accession>A0A9W7SPA7</accession>
<gene>
    <name evidence="2" type="ORF">Tdes44962_MAKER03602</name>
</gene>
<comment type="caution">
    <text evidence="2">The sequence shown here is derived from an EMBL/GenBank/DDBJ whole genome shotgun (WGS) entry which is preliminary data.</text>
</comment>
<dbReference type="InterPro" id="IPR029063">
    <property type="entry name" value="SAM-dependent_MTases_sf"/>
</dbReference>
<reference evidence="2 3" key="1">
    <citation type="journal article" date="2018" name="IMA Fungus">
        <title>IMA Genome-F 10: Nine draft genome sequences of Claviceps purpurea s.lat., including C. arundinis, C. humidiphila, and C. cf. spartinae, pseudomolecules for the pitch canker pathogen Fusarium circinatum, draft genome of Davidsoniella eucalypti, Grosmannia galeiformis, Quambalaria eucalypti, and Teratosphaeria destructans.</title>
        <authorList>
            <person name="Wingfield B.D."/>
            <person name="Liu M."/>
            <person name="Nguyen H.D."/>
            <person name="Lane F.A."/>
            <person name="Morgan S.W."/>
            <person name="De Vos L."/>
            <person name="Wilken P.M."/>
            <person name="Duong T.A."/>
            <person name="Aylward J."/>
            <person name="Coetzee M.P."/>
            <person name="Dadej K."/>
            <person name="De Beer Z.W."/>
            <person name="Findlay W."/>
            <person name="Havenga M."/>
            <person name="Kolarik M."/>
            <person name="Menzies J.G."/>
            <person name="Naidoo K."/>
            <person name="Pochopski O."/>
            <person name="Shoukouhi P."/>
            <person name="Santana Q.C."/>
            <person name="Seifert K.A."/>
            <person name="Soal N."/>
            <person name="Steenkamp E.T."/>
            <person name="Tatham C.T."/>
            <person name="van der Nest M.A."/>
            <person name="Wingfield M.J."/>
        </authorList>
    </citation>
    <scope>NUCLEOTIDE SEQUENCE [LARGE SCALE GENOMIC DNA]</scope>
    <source>
        <strain evidence="2">CMW44962</strain>
    </source>
</reference>
<protein>
    <submittedName>
        <fullName evidence="2">Protein-L-isoaspartate(D-aspartate) O-methyltransferase (PCMT)</fullName>
    </submittedName>
</protein>
<dbReference type="Proteomes" id="UP001138500">
    <property type="component" value="Unassembled WGS sequence"/>
</dbReference>
<dbReference type="OrthoDB" id="6329284at2759"/>
<dbReference type="EMBL" id="RIBY02002012">
    <property type="protein sequence ID" value="KAH9826219.1"/>
    <property type="molecule type" value="Genomic_DNA"/>
</dbReference>
<keyword evidence="3" id="KW-1185">Reference proteome</keyword>
<evidence type="ECO:0000256" key="1">
    <source>
        <dbReference type="SAM" id="MobiDB-lite"/>
    </source>
</evidence>
<dbReference type="Gene3D" id="3.40.50.150">
    <property type="entry name" value="Vaccinia Virus protein VP39"/>
    <property type="match status" value="1"/>
</dbReference>
<organism evidence="2 3">
    <name type="scientific">Teratosphaeria destructans</name>
    <dbReference type="NCBI Taxonomy" id="418781"/>
    <lineage>
        <taxon>Eukaryota</taxon>
        <taxon>Fungi</taxon>
        <taxon>Dikarya</taxon>
        <taxon>Ascomycota</taxon>
        <taxon>Pezizomycotina</taxon>
        <taxon>Dothideomycetes</taxon>
        <taxon>Dothideomycetidae</taxon>
        <taxon>Mycosphaerellales</taxon>
        <taxon>Teratosphaeriaceae</taxon>
        <taxon>Teratosphaeria</taxon>
    </lineage>
</organism>
<feature type="region of interest" description="Disordered" evidence="1">
    <location>
        <begin position="293"/>
        <end position="313"/>
    </location>
</feature>
<evidence type="ECO:0000313" key="3">
    <source>
        <dbReference type="Proteomes" id="UP001138500"/>
    </source>
</evidence>
<name>A0A9W7SPA7_9PEZI</name>
<evidence type="ECO:0000313" key="2">
    <source>
        <dbReference type="EMBL" id="KAH9826219.1"/>
    </source>
</evidence>
<proteinExistence type="predicted"/>
<reference evidence="2 3" key="2">
    <citation type="journal article" date="2021" name="Curr. Genet.">
        <title>Genetic response to nitrogen starvation in the aggressive Eucalyptus foliar pathogen Teratosphaeria destructans.</title>
        <authorList>
            <person name="Havenga M."/>
            <person name="Wingfield B.D."/>
            <person name="Wingfield M.J."/>
            <person name="Dreyer L.L."/>
            <person name="Roets F."/>
            <person name="Aylward J."/>
        </authorList>
    </citation>
    <scope>NUCLEOTIDE SEQUENCE [LARGE SCALE GENOMIC DNA]</scope>
    <source>
        <strain evidence="2">CMW44962</strain>
    </source>
</reference>
<dbReference type="AlphaFoldDB" id="A0A9W7SPA7"/>
<dbReference type="SUPFAM" id="SSF53335">
    <property type="entry name" value="S-adenosyl-L-methionine-dependent methyltransferases"/>
    <property type="match status" value="1"/>
</dbReference>
<sequence length="502" mass="54885">KYPASTHPNLAFQLQDCTELGSTTPAVVNGEWDKVFSNAALHWILRREETREAVFRDVYSALRPGGSFVFEMGGKGNVAEMDTGFAAALRHQAGLCGEAFEAVRPWFFPSAEWMGAVLRGVGFEVVRCEVEYRPTRVGAETGDGLGGLEGWVRLMGARFLEAVEVEAREAVVREVLEVVEHVVRREEDGSRWLGYVRLRVVARKKGCAVREAERRRVRARKRLDPTHSPAEFVAVCRAPAISLLRRSHCLPVYCRTRIIAPEPTRTPVDVADRLVNGNHLLALLDLTRLPRPARQPPQLDPALGPLDHALGRPLTPPPKLDVLQAAQLLQELNARHVVERVEQVVLEQPVALARQQVERVDVDVQGGQGGAVEQQTVGPPVGRDHAERVGFVLRHAPLEGERPEVLPASLADELQERLQVVEVVHAEGVDGVRHQGRLGVELRADAGEARVGHPRGPVELARQADGVGGALAADDLQAEVLGRAEQASRTQMGCTGAVNANS</sequence>